<sequence>MRLSTPGMRSTNLLDHETSNRVNDNEARFSSNQQCNRRSSDAQERSSSQRKKPHHHQRHATARHFERKDVNGSRKPDDNWLNVLERLEYEHRTRLQRQQQQYEDQMHTLEDKMKRRFDDYLTLTNGFQESRLDSYDDPIRVYPPPSTLPIDSNIGRYKDHSYTRQNRSLAKDIISHYYPADSTLNILTSEKKRPIGTTSHGLRSRSREDTVNLRTELSAIHSKHIADLKLYYEYEINELKSQLNRARMGSQPSSSTRKSVETIGRINSENIRLHDEVNELRHSLKTTEEENTLLKRQLEELREQLNSRDTDLKNYHRTIVDLEQQLTEAENTKERQDEKFRHADRQALLYREENEKIKTDLNLTRERLLRLEERYSEQELENETLRRQLFVLENDSNRINNNTTMTLNQTTSGEYGRFAVVKTRQTSPKTNVSRDTNTDSRRYKSNDIDIENSIRHARSPRPMTRISDYLNEKPVFPPPYVPPSRHSYSPRRTSPNRRRMEPMANRTSVDRQMRQSEQLEQKFDQLLRKKRELEARLNRIPLRGLTNIDRQLYDVLEREIQRVEEQISSVKLELRKLSVLRTH</sequence>
<feature type="coiled-coil region" evidence="1">
    <location>
        <begin position="270"/>
        <end position="402"/>
    </location>
</feature>
<protein>
    <submittedName>
        <fullName evidence="3">Uncharacterized protein</fullName>
    </submittedName>
</protein>
<evidence type="ECO:0000313" key="4">
    <source>
        <dbReference type="Proteomes" id="UP000681720"/>
    </source>
</evidence>
<dbReference type="EMBL" id="CAJOBJ010001987">
    <property type="protein sequence ID" value="CAF3905782.1"/>
    <property type="molecule type" value="Genomic_DNA"/>
</dbReference>
<feature type="compositionally biased region" description="Basic and acidic residues" evidence="2">
    <location>
        <begin position="14"/>
        <end position="27"/>
    </location>
</feature>
<feature type="compositionally biased region" description="Polar residues" evidence="2">
    <location>
        <begin position="28"/>
        <end position="37"/>
    </location>
</feature>
<feature type="compositionally biased region" description="Low complexity" evidence="2">
    <location>
        <begin position="483"/>
        <end position="493"/>
    </location>
</feature>
<gene>
    <name evidence="3" type="ORF">GIL414_LOCUS6795</name>
</gene>
<feature type="region of interest" description="Disordered" evidence="2">
    <location>
        <begin position="476"/>
        <end position="512"/>
    </location>
</feature>
<feature type="compositionally biased region" description="Basic and acidic residues" evidence="2">
    <location>
        <begin position="63"/>
        <end position="78"/>
    </location>
</feature>
<evidence type="ECO:0000256" key="1">
    <source>
        <dbReference type="SAM" id="Coils"/>
    </source>
</evidence>
<dbReference type="Gene3D" id="6.10.250.3110">
    <property type="match status" value="1"/>
</dbReference>
<name>A0A8S2LGT9_9BILA</name>
<reference evidence="3" key="1">
    <citation type="submission" date="2021-02" db="EMBL/GenBank/DDBJ databases">
        <authorList>
            <person name="Nowell W R."/>
        </authorList>
    </citation>
    <scope>NUCLEOTIDE SEQUENCE</scope>
</reference>
<evidence type="ECO:0000313" key="3">
    <source>
        <dbReference type="EMBL" id="CAF3905782.1"/>
    </source>
</evidence>
<accession>A0A8S2LGT9</accession>
<dbReference type="PANTHER" id="PTHR19327">
    <property type="entry name" value="GOLGIN"/>
    <property type="match status" value="1"/>
</dbReference>
<dbReference type="AlphaFoldDB" id="A0A8S2LGT9"/>
<feature type="region of interest" description="Disordered" evidence="2">
    <location>
        <begin position="1"/>
        <end position="78"/>
    </location>
</feature>
<dbReference type="PANTHER" id="PTHR19327:SF0">
    <property type="entry name" value="GOLGIN SUBFAMILY A MEMBER 4"/>
    <property type="match status" value="1"/>
</dbReference>
<keyword evidence="1" id="KW-0175">Coiled coil</keyword>
<evidence type="ECO:0000256" key="2">
    <source>
        <dbReference type="SAM" id="MobiDB-lite"/>
    </source>
</evidence>
<dbReference type="Proteomes" id="UP000681720">
    <property type="component" value="Unassembled WGS sequence"/>
</dbReference>
<organism evidence="3 4">
    <name type="scientific">Rotaria magnacalcarata</name>
    <dbReference type="NCBI Taxonomy" id="392030"/>
    <lineage>
        <taxon>Eukaryota</taxon>
        <taxon>Metazoa</taxon>
        <taxon>Spiralia</taxon>
        <taxon>Gnathifera</taxon>
        <taxon>Rotifera</taxon>
        <taxon>Eurotatoria</taxon>
        <taxon>Bdelloidea</taxon>
        <taxon>Philodinida</taxon>
        <taxon>Philodinidae</taxon>
        <taxon>Rotaria</taxon>
    </lineage>
</organism>
<proteinExistence type="predicted"/>
<feature type="compositionally biased region" description="Basic residues" evidence="2">
    <location>
        <begin position="48"/>
        <end position="62"/>
    </location>
</feature>
<comment type="caution">
    <text evidence="3">The sequence shown here is derived from an EMBL/GenBank/DDBJ whole genome shotgun (WGS) entry which is preliminary data.</text>
</comment>